<comment type="caution">
    <text evidence="2">The sequence shown here is derived from an EMBL/GenBank/DDBJ whole genome shotgun (WGS) entry which is preliminary data.</text>
</comment>
<sequence>MRHIKSTFILMLSCLTIVGLFPQFSYASDNSITPQACPEAGSYITSYRSHTTSKKTEFTHYATNNSNSTDTVTRTVSISHSATVNIGGEASFKVLASGAKISANVGYGFNGTKSLSTTWSIPKGKWKLTAGSCWVKSTGTRYKVVPPCKNTNPTTVTANYTYATWSDKVKQ</sequence>
<keyword evidence="3" id="KW-1185">Reference proteome</keyword>
<reference evidence="2" key="1">
    <citation type="journal article" date="2014" name="Int. J. Syst. Evol. Microbiol.">
        <title>Complete genome sequence of Corynebacterium casei LMG S-19264T (=DSM 44701T), isolated from a smear-ripened cheese.</title>
        <authorList>
            <consortium name="US DOE Joint Genome Institute (JGI-PGF)"/>
            <person name="Walter F."/>
            <person name="Albersmeier A."/>
            <person name="Kalinowski J."/>
            <person name="Ruckert C."/>
        </authorList>
    </citation>
    <scope>NUCLEOTIDE SEQUENCE</scope>
    <source>
        <strain evidence="2">CGMCC 1.12360</strain>
    </source>
</reference>
<proteinExistence type="predicted"/>
<evidence type="ECO:0000313" key="2">
    <source>
        <dbReference type="EMBL" id="GFZ85579.1"/>
    </source>
</evidence>
<evidence type="ECO:0000256" key="1">
    <source>
        <dbReference type="SAM" id="SignalP"/>
    </source>
</evidence>
<feature type="signal peptide" evidence="1">
    <location>
        <begin position="1"/>
        <end position="27"/>
    </location>
</feature>
<name>A0A8J2XFY8_9BACI</name>
<keyword evidence="1" id="KW-0732">Signal</keyword>
<evidence type="ECO:0000313" key="3">
    <source>
        <dbReference type="Proteomes" id="UP000602050"/>
    </source>
</evidence>
<reference evidence="2" key="2">
    <citation type="submission" date="2020-09" db="EMBL/GenBank/DDBJ databases">
        <authorList>
            <person name="Sun Q."/>
            <person name="Zhou Y."/>
        </authorList>
    </citation>
    <scope>NUCLEOTIDE SEQUENCE</scope>
    <source>
        <strain evidence="2">CGMCC 1.12360</strain>
    </source>
</reference>
<accession>A0A8J2XFY8</accession>
<dbReference type="AlphaFoldDB" id="A0A8J2XFY8"/>
<dbReference type="RefSeq" id="WP_188392959.1">
    <property type="nucleotide sequence ID" value="NZ_BMEV01000062.1"/>
</dbReference>
<feature type="chain" id="PRO_5035298509" evidence="1">
    <location>
        <begin position="28"/>
        <end position="171"/>
    </location>
</feature>
<organism evidence="2 3">
    <name type="scientific">Compostibacillus humi</name>
    <dbReference type="NCBI Taxonomy" id="1245525"/>
    <lineage>
        <taxon>Bacteria</taxon>
        <taxon>Bacillati</taxon>
        <taxon>Bacillota</taxon>
        <taxon>Bacilli</taxon>
        <taxon>Bacillales</taxon>
        <taxon>Bacillaceae</taxon>
        <taxon>Compostibacillus</taxon>
    </lineage>
</organism>
<dbReference type="Proteomes" id="UP000602050">
    <property type="component" value="Unassembled WGS sequence"/>
</dbReference>
<gene>
    <name evidence="2" type="ORF">GCM10010978_27110</name>
</gene>
<dbReference type="EMBL" id="BMEV01000062">
    <property type="protein sequence ID" value="GFZ85579.1"/>
    <property type="molecule type" value="Genomic_DNA"/>
</dbReference>
<protein>
    <submittedName>
        <fullName evidence="2">Uncharacterized protein</fullName>
    </submittedName>
</protein>